<evidence type="ECO:0000313" key="5">
    <source>
        <dbReference type="Proteomes" id="UP000184396"/>
    </source>
</evidence>
<dbReference type="InterPro" id="IPR013783">
    <property type="entry name" value="Ig-like_fold"/>
</dbReference>
<dbReference type="NCBIfam" id="TIGR04183">
    <property type="entry name" value="Por_Secre_tail"/>
    <property type="match status" value="1"/>
</dbReference>
<dbReference type="SUPFAM" id="SSF50370">
    <property type="entry name" value="Ricin B-like lectins"/>
    <property type="match status" value="1"/>
</dbReference>
<evidence type="ECO:0000256" key="1">
    <source>
        <dbReference type="ARBA" id="ARBA00022729"/>
    </source>
</evidence>
<dbReference type="RefSeq" id="WP_083588500.1">
    <property type="nucleotide sequence ID" value="NZ_ALIH01000004.1"/>
</dbReference>
<keyword evidence="1" id="KW-0732">Signal</keyword>
<evidence type="ECO:0000259" key="2">
    <source>
        <dbReference type="Pfam" id="PF18962"/>
    </source>
</evidence>
<dbReference type="InterPro" id="IPR026444">
    <property type="entry name" value="Secre_tail"/>
</dbReference>
<dbReference type="AlphaFoldDB" id="A0A1M6A3T6"/>
<reference evidence="4 5" key="1">
    <citation type="submission" date="2016-11" db="EMBL/GenBank/DDBJ databases">
        <authorList>
            <person name="Jaros S."/>
            <person name="Januszkiewicz K."/>
            <person name="Wedrychowicz H."/>
        </authorList>
    </citation>
    <scope>NUCLEOTIDE SEQUENCE [LARGE SCALE GENOMIC DNA]</scope>
    <source>
        <strain evidence="4 5">CGMCC 1.12213</strain>
    </source>
</reference>
<evidence type="ECO:0000313" key="4">
    <source>
        <dbReference type="EMBL" id="SHI31152.1"/>
    </source>
</evidence>
<feature type="domain" description="Secretion system C-terminal sorting" evidence="2">
    <location>
        <begin position="751"/>
        <end position="823"/>
    </location>
</feature>
<feature type="domain" description="Endo-acting ulvan lyase beta-trefoil" evidence="3">
    <location>
        <begin position="607"/>
        <end position="730"/>
    </location>
</feature>
<dbReference type="Pfam" id="PF24208">
    <property type="entry name" value="Beta-tre_PLH30"/>
    <property type="match status" value="1"/>
</dbReference>
<dbReference type="OrthoDB" id="9800925at2"/>
<dbReference type="Pfam" id="PF15892">
    <property type="entry name" value="BNR_4"/>
    <property type="match status" value="1"/>
</dbReference>
<dbReference type="eggNOG" id="COG3469">
    <property type="taxonomic scope" value="Bacteria"/>
</dbReference>
<sequence length="824" mass="92649">MKKSCSHKMRYHNCVLLCVLFMFSFILNSQVVLENEIKITDFGLHFDGSKVTSGASNTGDNAPYDYFFGRSISAHGDCIKTYGDYVFMTWYRGPKADRHVMLTRYNTLTGTMATIEFPHRHTGYQNKWWIGESHNTIAVAVSPIDGSIHLLYDMHAYSNSRPSDGSLSDDYFRYSYSIAGVASVSDAEFTLDKFVEKPSNPGVYKHLSLNSGRPGYPNEEYSNFSALTYPQFFLNDAGDVFMYMREGGNNNGAYKFSKYDANTSTWSNFTHFNVLNAKNQPGVDYNWGLYGNMKYVDGKIRIGFQRRENKVDKYQYQNGVYYAYSDDQSGASGWKNHQGQSFNLPLYDADFIKVMEPGDYVQTTQIDQVHIVADFDWTVTDNGDVHIISKVKDNQYNVTKYLHTYKPAGATDFITTEDFAGGTSIYTSGDSVFIIGLKNNRVFIQKTEGGTNNFTTVYQATSGKTFDHGRVHINNGKLYYYLMENKSGNAQPLYLQIIDLDIIQEPFRVSLTSPFNDETYNLGETIQISANAVDENGSISKVEFWVNGAFFADDATEPYSVSWTPSVAGTYSLQAIAYNASNETVSSSVITANIQVFDPTDLTGDVYAIKNFVTGKYLHSVGADVVESDNDNNVVSGDKEWEFVKAGNYYNIESKRSDRGILRAAGNPPNDIINTGFGAPREDTDKQFTVIYNSGDGTYQFQTRNGSNYIYHNVNGIIEHIGNTDDRSKWIVESTTLSVNEVDTNPFSAKIFPNPATNSFTVLLNGGNRGTIIINDMLGKIIYQNTMSTNRIDIENNGRFKPGLYLIKVQDDNQRFYHGKLIIK</sequence>
<organism evidence="4 5">
    <name type="scientific">Algibacter luteus</name>
    <dbReference type="NCBI Taxonomy" id="1178825"/>
    <lineage>
        <taxon>Bacteria</taxon>
        <taxon>Pseudomonadati</taxon>
        <taxon>Bacteroidota</taxon>
        <taxon>Flavobacteriia</taxon>
        <taxon>Flavobacteriales</taxon>
        <taxon>Flavobacteriaceae</taxon>
        <taxon>Algibacter</taxon>
    </lineage>
</organism>
<protein>
    <submittedName>
        <fullName evidence="4">Por secretion system C-terminal sorting domain-containing protein</fullName>
    </submittedName>
</protein>
<dbReference type="STRING" id="1178825.SAMN05216261_0198"/>
<dbReference type="Pfam" id="PF18962">
    <property type="entry name" value="Por_Secre_tail"/>
    <property type="match status" value="1"/>
</dbReference>
<dbReference type="InterPro" id="IPR035992">
    <property type="entry name" value="Ricin_B-like_lectins"/>
</dbReference>
<keyword evidence="5" id="KW-1185">Reference proteome</keyword>
<proteinExistence type="predicted"/>
<dbReference type="Pfam" id="PF17957">
    <property type="entry name" value="Big_7"/>
    <property type="match status" value="1"/>
</dbReference>
<dbReference type="InterPro" id="IPR057036">
    <property type="entry name" value="Beta-tre_PLH30"/>
</dbReference>
<dbReference type="EMBL" id="FQYK01000001">
    <property type="protein sequence ID" value="SHI31152.1"/>
    <property type="molecule type" value="Genomic_DNA"/>
</dbReference>
<accession>A0A1M6A3T6</accession>
<evidence type="ECO:0000259" key="3">
    <source>
        <dbReference type="Pfam" id="PF24208"/>
    </source>
</evidence>
<dbReference type="Proteomes" id="UP000184396">
    <property type="component" value="Unassembled WGS sequence"/>
</dbReference>
<gene>
    <name evidence="4" type="ORF">SAMN05216261_0198</name>
</gene>
<name>A0A1M6A3T6_9FLAO</name>
<dbReference type="Gene3D" id="2.60.40.10">
    <property type="entry name" value="Immunoglobulins"/>
    <property type="match status" value="1"/>
</dbReference>